<dbReference type="InterPro" id="IPR006554">
    <property type="entry name" value="Helicase-like_DEXD_c2"/>
</dbReference>
<dbReference type="OrthoDB" id="19182at2759"/>
<dbReference type="Proteomes" id="UP000683925">
    <property type="component" value="Unassembled WGS sequence"/>
</dbReference>
<evidence type="ECO:0000256" key="15">
    <source>
        <dbReference type="SAM" id="MobiDB-lite"/>
    </source>
</evidence>
<dbReference type="AlphaFoldDB" id="A0A8S1UK75"/>
<dbReference type="Pfam" id="PF13307">
    <property type="entry name" value="Helicase_C_2"/>
    <property type="match status" value="1"/>
</dbReference>
<dbReference type="GO" id="GO:1904430">
    <property type="term" value="P:negative regulation of t-circle formation"/>
    <property type="evidence" value="ECO:0007669"/>
    <property type="project" value="TreeGrafter"/>
</dbReference>
<dbReference type="InterPro" id="IPR006555">
    <property type="entry name" value="ATP-dep_Helicase_C"/>
</dbReference>
<dbReference type="NCBIfam" id="TIGR00604">
    <property type="entry name" value="rad3"/>
    <property type="match status" value="1"/>
</dbReference>
<dbReference type="PROSITE" id="PS51193">
    <property type="entry name" value="HELICASE_ATP_BIND_2"/>
    <property type="match status" value="1"/>
</dbReference>
<evidence type="ECO:0000256" key="2">
    <source>
        <dbReference type="ARBA" id="ARBA00022485"/>
    </source>
</evidence>
<dbReference type="PROSITE" id="PS00690">
    <property type="entry name" value="DEAH_ATP_HELICASE"/>
    <property type="match status" value="1"/>
</dbReference>
<evidence type="ECO:0000256" key="4">
    <source>
        <dbReference type="ARBA" id="ARBA00022741"/>
    </source>
</evidence>
<gene>
    <name evidence="17" type="ORF">POCTA_138.1.T0470016</name>
</gene>
<dbReference type="FunFam" id="3.40.50.300:FF:002687">
    <property type="entry name" value="Helicase, putative"/>
    <property type="match status" value="1"/>
</dbReference>
<name>A0A8S1UK75_PAROT</name>
<evidence type="ECO:0000256" key="3">
    <source>
        <dbReference type="ARBA" id="ARBA00022723"/>
    </source>
</evidence>
<feature type="compositionally biased region" description="Polar residues" evidence="15">
    <location>
        <begin position="904"/>
        <end position="914"/>
    </location>
</feature>
<dbReference type="EMBL" id="CAJJDP010000047">
    <property type="protein sequence ID" value="CAD8165581.1"/>
    <property type="molecule type" value="Genomic_DNA"/>
</dbReference>
<proteinExistence type="predicted"/>
<evidence type="ECO:0000256" key="8">
    <source>
        <dbReference type="ARBA" id="ARBA00022840"/>
    </source>
</evidence>
<evidence type="ECO:0000313" key="17">
    <source>
        <dbReference type="EMBL" id="CAD8165581.1"/>
    </source>
</evidence>
<keyword evidence="6" id="KW-0378">Hydrolase</keyword>
<feature type="domain" description="Helicase ATP-binding" evidence="16">
    <location>
        <begin position="51"/>
        <end position="310"/>
    </location>
</feature>
<dbReference type="InterPro" id="IPR014013">
    <property type="entry name" value="Helic_SF1/SF2_ATP-bd_DinG/Rad3"/>
</dbReference>
<evidence type="ECO:0000256" key="13">
    <source>
        <dbReference type="ARBA" id="ARBA00023235"/>
    </source>
</evidence>
<dbReference type="InterPro" id="IPR014001">
    <property type="entry name" value="Helicase_ATP-bd"/>
</dbReference>
<evidence type="ECO:0000256" key="7">
    <source>
        <dbReference type="ARBA" id="ARBA00022806"/>
    </source>
</evidence>
<evidence type="ECO:0000256" key="14">
    <source>
        <dbReference type="ARBA" id="ARBA00023242"/>
    </source>
</evidence>
<comment type="subcellular location">
    <subcellularLocation>
        <location evidence="1">Nucleus</location>
    </subcellularLocation>
</comment>
<dbReference type="SMART" id="SM00487">
    <property type="entry name" value="DEXDc"/>
    <property type="match status" value="1"/>
</dbReference>
<dbReference type="GO" id="GO:0005524">
    <property type="term" value="F:ATP binding"/>
    <property type="evidence" value="ECO:0007669"/>
    <property type="project" value="UniProtKB-KW"/>
</dbReference>
<protein>
    <recommendedName>
        <fullName evidence="16">Helicase ATP-binding domain-containing protein</fullName>
    </recommendedName>
</protein>
<keyword evidence="7" id="KW-0347">Helicase</keyword>
<dbReference type="GO" id="GO:0003677">
    <property type="term" value="F:DNA binding"/>
    <property type="evidence" value="ECO:0007669"/>
    <property type="project" value="UniProtKB-KW"/>
</dbReference>
<keyword evidence="3" id="KW-0479">Metal-binding</keyword>
<dbReference type="GO" id="GO:0051539">
    <property type="term" value="F:4 iron, 4 sulfur cluster binding"/>
    <property type="evidence" value="ECO:0007669"/>
    <property type="project" value="UniProtKB-KW"/>
</dbReference>
<keyword evidence="10" id="KW-0411">Iron-sulfur</keyword>
<keyword evidence="12" id="KW-0234">DNA repair</keyword>
<dbReference type="OMA" id="EDPNTHS"/>
<organism evidence="17 18">
    <name type="scientific">Paramecium octaurelia</name>
    <dbReference type="NCBI Taxonomy" id="43137"/>
    <lineage>
        <taxon>Eukaryota</taxon>
        <taxon>Sar</taxon>
        <taxon>Alveolata</taxon>
        <taxon>Ciliophora</taxon>
        <taxon>Intramacronucleata</taxon>
        <taxon>Oligohymenophorea</taxon>
        <taxon>Peniculida</taxon>
        <taxon>Parameciidae</taxon>
        <taxon>Paramecium</taxon>
    </lineage>
</organism>
<dbReference type="GO" id="GO:0090657">
    <property type="term" value="P:telomeric loop disassembly"/>
    <property type="evidence" value="ECO:0007669"/>
    <property type="project" value="TreeGrafter"/>
</dbReference>
<sequence>MNPPISMSQNIKSKSHHQLIDDESDLTAKGRISEIELDNELCKKQQALSLAYTEIYFPHKPYDVQLKYMESVVQTLDRKHNALLESPTGTGKTLSLLCASLGWLTKHRKEQQKTNNPTKLRIIYASRTHAQLKQVAQELKKTVYKPNVSVLGSRDQYCLRGDFYNIKGNLLNQNCRKVVKANQCQYFKKDVVMFMALQYKTLINSLEEAKQFGYKNKICPYYFERQRLDEADIILLPYNYLLEKDFQDYVNIDNSILIFDEAHNVQSTAEEGSSFFITQNIIIEAEKDLEKWIDELETVPIFYEQLKVKLNQAKLYNELKEYRSIVITIRTFSQYLEQLKQQPIFTLQDTNEKYQILDARQIQSLIFQYTSDEDNTFRLWNDSVLTNYAKGITRNNIARYLSHCMILIDVMSELSQFPANHFESWTKFIMNVYDLIRVEDEREKQKQSLSSLQNQFNQYKLSFMIDVANQITIYMWCLEPSLAFQRILSKNIHSVLLTSGTLSPMQSWTCELRMNFQTQFQSPHIINIQQSLIVFQHKQFDFSYQQRNNDEQFNRLGQNLLNFSYVIPNGILVIFSSYSLMFKFRSKLTSSKLLFRLNEIKHCLWEPQQTGEMQNVFELYKQHSKKGAIMFAVQRGKVAEGIDFSDELCRAVFLVGVPYPPKQDHKVSQKMEYLEKIYNDPEFNDQDRLRSQEWYCQQAIRATNQALGRVIRHVNDYGIVFLCDKRFEYTDIKKGFSEWVKTALKPWVNDDEVLKQTKAFYNRTDNNFQTPSQKIMTEEKSSQQSEVKKRNLKLFGLKCQKQLEKLKSDSQYDIEEQEKPQYLQIESKQVCETEEKQQFEQSEINFTPSQGKNKIKIQIQSNKAQVDDQIVNSALNQQKLNQILNNDNNTDQFNYFTSQKDFFSSIKQPQQQSESQRKGIIKIKQKK</sequence>
<evidence type="ECO:0000256" key="6">
    <source>
        <dbReference type="ARBA" id="ARBA00022801"/>
    </source>
</evidence>
<dbReference type="InterPro" id="IPR010614">
    <property type="entry name" value="RAD3-like_helicase_DEAD"/>
</dbReference>
<dbReference type="PANTHER" id="PTHR11472:SF34">
    <property type="entry name" value="REGULATOR OF TELOMERE ELONGATION HELICASE 1"/>
    <property type="match status" value="1"/>
</dbReference>
<dbReference type="CDD" id="cd18788">
    <property type="entry name" value="SF2_C_XPD"/>
    <property type="match status" value="1"/>
</dbReference>
<feature type="compositionally biased region" description="Polar residues" evidence="15">
    <location>
        <begin position="1"/>
        <end position="12"/>
    </location>
</feature>
<feature type="region of interest" description="Disordered" evidence="15">
    <location>
        <begin position="904"/>
        <end position="927"/>
    </location>
</feature>
<evidence type="ECO:0000256" key="10">
    <source>
        <dbReference type="ARBA" id="ARBA00023014"/>
    </source>
</evidence>
<comment type="caution">
    <text evidence="17">The sequence shown here is derived from an EMBL/GenBank/DDBJ whole genome shotgun (WGS) entry which is preliminary data.</text>
</comment>
<keyword evidence="18" id="KW-1185">Reference proteome</keyword>
<keyword evidence="11" id="KW-0238">DNA-binding</keyword>
<evidence type="ECO:0000256" key="1">
    <source>
        <dbReference type="ARBA" id="ARBA00004123"/>
    </source>
</evidence>
<dbReference type="InterPro" id="IPR013020">
    <property type="entry name" value="Rad3/Chl1-like"/>
</dbReference>
<dbReference type="Pfam" id="PF06733">
    <property type="entry name" value="DEAD_2"/>
    <property type="match status" value="1"/>
</dbReference>
<keyword evidence="5" id="KW-0227">DNA damage</keyword>
<dbReference type="GO" id="GO:0016818">
    <property type="term" value="F:hydrolase activity, acting on acid anhydrides, in phosphorus-containing anhydrides"/>
    <property type="evidence" value="ECO:0007669"/>
    <property type="project" value="InterPro"/>
</dbReference>
<evidence type="ECO:0000256" key="11">
    <source>
        <dbReference type="ARBA" id="ARBA00023125"/>
    </source>
</evidence>
<dbReference type="InterPro" id="IPR045028">
    <property type="entry name" value="DinG/Rad3-like"/>
</dbReference>
<dbReference type="GO" id="GO:0003678">
    <property type="term" value="F:DNA helicase activity"/>
    <property type="evidence" value="ECO:0007669"/>
    <property type="project" value="InterPro"/>
</dbReference>
<evidence type="ECO:0000256" key="12">
    <source>
        <dbReference type="ARBA" id="ARBA00023204"/>
    </source>
</evidence>
<reference evidence="17" key="1">
    <citation type="submission" date="2021-01" db="EMBL/GenBank/DDBJ databases">
        <authorList>
            <consortium name="Genoscope - CEA"/>
            <person name="William W."/>
        </authorList>
    </citation>
    <scope>NUCLEOTIDE SEQUENCE</scope>
</reference>
<dbReference type="InterPro" id="IPR002464">
    <property type="entry name" value="DNA/RNA_helicase_DEAH_CS"/>
</dbReference>
<keyword evidence="9" id="KW-0408">Iron</keyword>
<evidence type="ECO:0000256" key="9">
    <source>
        <dbReference type="ARBA" id="ARBA00023004"/>
    </source>
</evidence>
<dbReference type="SMART" id="SM00488">
    <property type="entry name" value="DEXDc2"/>
    <property type="match status" value="1"/>
</dbReference>
<accession>A0A8S1UK75</accession>
<evidence type="ECO:0000313" key="18">
    <source>
        <dbReference type="Proteomes" id="UP000683925"/>
    </source>
</evidence>
<evidence type="ECO:0000259" key="16">
    <source>
        <dbReference type="PROSITE" id="PS51193"/>
    </source>
</evidence>
<dbReference type="GO" id="GO:0046872">
    <property type="term" value="F:metal ion binding"/>
    <property type="evidence" value="ECO:0007669"/>
    <property type="project" value="UniProtKB-KW"/>
</dbReference>
<evidence type="ECO:0000256" key="5">
    <source>
        <dbReference type="ARBA" id="ARBA00022763"/>
    </source>
</evidence>
<dbReference type="GO" id="GO:0010569">
    <property type="term" value="P:regulation of double-strand break repair via homologous recombination"/>
    <property type="evidence" value="ECO:0007669"/>
    <property type="project" value="TreeGrafter"/>
</dbReference>
<dbReference type="GO" id="GO:0070182">
    <property type="term" value="F:DNA polymerase binding"/>
    <property type="evidence" value="ECO:0007669"/>
    <property type="project" value="TreeGrafter"/>
</dbReference>
<keyword evidence="13" id="KW-0413">Isomerase</keyword>
<dbReference type="PANTHER" id="PTHR11472">
    <property type="entry name" value="DNA REPAIR DEAD HELICASE RAD3/XP-D SUBFAMILY MEMBER"/>
    <property type="match status" value="1"/>
</dbReference>
<dbReference type="SMART" id="SM00491">
    <property type="entry name" value="HELICc2"/>
    <property type="match status" value="1"/>
</dbReference>
<keyword evidence="8" id="KW-0067">ATP-binding</keyword>
<dbReference type="GO" id="GO:0005634">
    <property type="term" value="C:nucleus"/>
    <property type="evidence" value="ECO:0007669"/>
    <property type="project" value="UniProtKB-SubCell"/>
</dbReference>
<keyword evidence="4" id="KW-0547">Nucleotide-binding</keyword>
<dbReference type="GO" id="GO:0006281">
    <property type="term" value="P:DNA repair"/>
    <property type="evidence" value="ECO:0007669"/>
    <property type="project" value="UniProtKB-KW"/>
</dbReference>
<feature type="region of interest" description="Disordered" evidence="15">
    <location>
        <begin position="1"/>
        <end position="22"/>
    </location>
</feature>
<keyword evidence="14" id="KW-0539">Nucleus</keyword>
<dbReference type="GO" id="GO:0045910">
    <property type="term" value="P:negative regulation of DNA recombination"/>
    <property type="evidence" value="ECO:0007669"/>
    <property type="project" value="TreeGrafter"/>
</dbReference>
<dbReference type="FunFam" id="3.40.50.300:FF:001352">
    <property type="entry name" value="DNA repair helicase"/>
    <property type="match status" value="1"/>
</dbReference>
<keyword evidence="2" id="KW-0004">4Fe-4S</keyword>